<dbReference type="Proteomes" id="UP000507222">
    <property type="component" value="Unassembled WGS sequence"/>
</dbReference>
<dbReference type="AlphaFoldDB" id="A0A6J5U2R4"/>
<dbReference type="EMBL" id="CAEKDK010000002">
    <property type="protein sequence ID" value="CAB4270601.1"/>
    <property type="molecule type" value="Genomic_DNA"/>
</dbReference>
<accession>A0A6J5U2R4</accession>
<proteinExistence type="predicted"/>
<protein>
    <submittedName>
        <fullName evidence="1">Uncharacterized protein</fullName>
    </submittedName>
</protein>
<organism evidence="1 2">
    <name type="scientific">Prunus armeniaca</name>
    <name type="common">Apricot</name>
    <name type="synonym">Armeniaca vulgaris</name>
    <dbReference type="NCBI Taxonomy" id="36596"/>
    <lineage>
        <taxon>Eukaryota</taxon>
        <taxon>Viridiplantae</taxon>
        <taxon>Streptophyta</taxon>
        <taxon>Embryophyta</taxon>
        <taxon>Tracheophyta</taxon>
        <taxon>Spermatophyta</taxon>
        <taxon>Magnoliopsida</taxon>
        <taxon>eudicotyledons</taxon>
        <taxon>Gunneridae</taxon>
        <taxon>Pentapetalae</taxon>
        <taxon>rosids</taxon>
        <taxon>fabids</taxon>
        <taxon>Rosales</taxon>
        <taxon>Rosaceae</taxon>
        <taxon>Amygdaloideae</taxon>
        <taxon>Amygdaleae</taxon>
        <taxon>Prunus</taxon>
    </lineage>
</organism>
<sequence length="100" mass="11260">MPLLLSFTEKQGGQIGISLIGEYVEPYSESTEDRAAVKRTWMVHGAIGIWRLSKEHETFGQGKAAHFHQGREEIVEVFLLILLASTITPQDMVKTTLQVY</sequence>
<gene>
    <name evidence="1" type="ORF">CURHAP_LOCUS16784</name>
</gene>
<evidence type="ECO:0000313" key="2">
    <source>
        <dbReference type="Proteomes" id="UP000507222"/>
    </source>
</evidence>
<name>A0A6J5U2R4_PRUAR</name>
<reference evidence="1 2" key="1">
    <citation type="submission" date="2020-05" db="EMBL/GenBank/DDBJ databases">
        <authorList>
            <person name="Campoy J."/>
            <person name="Schneeberger K."/>
            <person name="Spophaly S."/>
        </authorList>
    </citation>
    <scope>NUCLEOTIDE SEQUENCE [LARGE SCALE GENOMIC DNA]</scope>
    <source>
        <strain evidence="1">PruArmRojPasFocal</strain>
    </source>
</reference>
<evidence type="ECO:0000313" key="1">
    <source>
        <dbReference type="EMBL" id="CAB4270601.1"/>
    </source>
</evidence>